<comment type="caution">
    <text evidence="1">The sequence shown here is derived from an EMBL/GenBank/DDBJ whole genome shotgun (WGS) entry which is preliminary data.</text>
</comment>
<evidence type="ECO:0000313" key="1">
    <source>
        <dbReference type="EMBL" id="EPC57118.1"/>
    </source>
</evidence>
<name>A0A829GIT2_LACPA</name>
<protein>
    <submittedName>
        <fullName evidence="1">Uncharacterized protein</fullName>
    </submittedName>
</protein>
<reference evidence="1 2" key="1">
    <citation type="journal article" date="2013" name="PLoS ONE">
        <title>Lactobacillus paracasei comparative genomics: towards species pan-genome definition and exploitation of diversity.</title>
        <authorList>
            <person name="Smokvina T."/>
            <person name="Wels M."/>
            <person name="Polka J."/>
            <person name="Chervaux C."/>
            <person name="Brisse S."/>
            <person name="Boekhorst J."/>
            <person name="van Hylckama Vlieg J.E."/>
            <person name="Siezen R.J."/>
        </authorList>
    </citation>
    <scope>NUCLEOTIDE SEQUENCE [LARGE SCALE GENOMIC DNA]</scope>
    <source>
        <strain evidence="1 2">Lpp123</strain>
    </source>
</reference>
<proteinExistence type="predicted"/>
<sequence>MSNERLLADKAVCLISEVGGFFVRHHVAKPLIQIRIPEIFDVSEDVTRFSEKLTNCSA</sequence>
<dbReference type="EMBL" id="ANJW01000245">
    <property type="protein sequence ID" value="EPC57118.1"/>
    <property type="molecule type" value="Genomic_DNA"/>
</dbReference>
<gene>
    <name evidence="1" type="ORF">Lpp123_04169</name>
</gene>
<evidence type="ECO:0000313" key="2">
    <source>
        <dbReference type="Proteomes" id="UP000014316"/>
    </source>
</evidence>
<dbReference type="AlphaFoldDB" id="A0A829GIT2"/>
<accession>A0A829GIT2</accession>
<organism evidence="1 2">
    <name type="scientific">Lacticaseibacillus paracasei subsp. paracasei Lpp123</name>
    <dbReference type="NCBI Taxonomy" id="1256201"/>
    <lineage>
        <taxon>Bacteria</taxon>
        <taxon>Bacillati</taxon>
        <taxon>Bacillota</taxon>
        <taxon>Bacilli</taxon>
        <taxon>Lactobacillales</taxon>
        <taxon>Lactobacillaceae</taxon>
        <taxon>Lacticaseibacillus</taxon>
    </lineage>
</organism>
<dbReference type="Proteomes" id="UP000014316">
    <property type="component" value="Unassembled WGS sequence"/>
</dbReference>